<evidence type="ECO:0000256" key="1">
    <source>
        <dbReference type="SAM" id="MobiDB-lite"/>
    </source>
</evidence>
<dbReference type="Gene3D" id="3.30.1330.30">
    <property type="match status" value="1"/>
</dbReference>
<feature type="region of interest" description="Disordered" evidence="1">
    <location>
        <begin position="350"/>
        <end position="446"/>
    </location>
</feature>
<reference evidence="3" key="1">
    <citation type="submission" date="2025-08" db="UniProtKB">
        <authorList>
            <consortium name="RefSeq"/>
        </authorList>
    </citation>
    <scope>IDENTIFICATION</scope>
    <source>
        <tissue evidence="3">Gonads</tissue>
    </source>
</reference>
<evidence type="ECO:0000313" key="2">
    <source>
        <dbReference type="Proteomes" id="UP000085678"/>
    </source>
</evidence>
<dbReference type="Pfam" id="PF08228">
    <property type="entry name" value="RNase_P_pop3"/>
    <property type="match status" value="1"/>
</dbReference>
<evidence type="ECO:0000313" key="3">
    <source>
        <dbReference type="RefSeq" id="XP_013400824.1"/>
    </source>
</evidence>
<dbReference type="InterPro" id="IPR029064">
    <property type="entry name" value="Ribosomal_eL30-like_sf"/>
</dbReference>
<dbReference type="Proteomes" id="UP000085678">
    <property type="component" value="Unplaced"/>
</dbReference>
<feature type="region of interest" description="Disordered" evidence="1">
    <location>
        <begin position="201"/>
        <end position="270"/>
    </location>
</feature>
<dbReference type="InterPro" id="IPR013241">
    <property type="entry name" value="RNase_P_Pop3"/>
</dbReference>
<dbReference type="PANTHER" id="PTHR46948">
    <property type="entry name" value="RIBONUCLEASE P PROTEIN SUBUNIT P38"/>
    <property type="match status" value="1"/>
</dbReference>
<dbReference type="RefSeq" id="XP_013400824.1">
    <property type="nucleotide sequence ID" value="XM_013545370.1"/>
</dbReference>
<dbReference type="GO" id="GO:0000172">
    <property type="term" value="C:ribonuclease MRP complex"/>
    <property type="evidence" value="ECO:0007669"/>
    <property type="project" value="InterPro"/>
</dbReference>
<proteinExistence type="predicted"/>
<feature type="compositionally biased region" description="Basic and acidic residues" evidence="1">
    <location>
        <begin position="369"/>
        <end position="384"/>
    </location>
</feature>
<feature type="compositionally biased region" description="Basic residues" evidence="1">
    <location>
        <begin position="402"/>
        <end position="427"/>
    </location>
</feature>
<protein>
    <submittedName>
        <fullName evidence="3">Ribonuclease P protein subunit p38-like</fullName>
    </submittedName>
</protein>
<sequence length="446" mass="50541">MAAPVVTPEQDRGTLRGKIAAKKKKSLKQVLRSPYNVSWPAVEKQTEVVLLERIKKELSQNFVTHPKVPQQIRRNKQQMKKWREEQRKVEDIDSKASQSSVYIGINRVTKGLERDEVRAVIVDRDVPLMMTRHLMLLAATRDCPAVCLSGLSNVIGPVVGMKSVAAISFKKSVQGASTLYDDLVEFVSSHAPVLQVPWLVKEEEEESEDSSSAEERDPDLVDTSNKYMTEDKLSENKQLHPQAENASKAQIIPKSADGPCDQNPASEMPGYIGHSSVIQQAANFSTNKSTGYISFDSDGPHKSKISHSEGGKRIYYAPAYSSGTSILHLYLLKSELNNPDEFTEFIPHNYRSLSPEPEHIPKDTNPNSRTDRTQTIKDLRDKHEVTKKRKLDNPSTEDVPKKRLKKKSGKWKKSVKEKKNRNPKYQKARQMAQQSNPNRKKKQRRH</sequence>
<dbReference type="GO" id="GO:0001682">
    <property type="term" value="P:tRNA 5'-leader removal"/>
    <property type="evidence" value="ECO:0007669"/>
    <property type="project" value="InterPro"/>
</dbReference>
<dbReference type="GO" id="GO:0004526">
    <property type="term" value="F:ribonuclease P activity"/>
    <property type="evidence" value="ECO:0007669"/>
    <property type="project" value="TreeGrafter"/>
</dbReference>
<dbReference type="GeneID" id="106166726"/>
<dbReference type="SUPFAM" id="SSF55315">
    <property type="entry name" value="L30e-like"/>
    <property type="match status" value="1"/>
</dbReference>
<dbReference type="GO" id="GO:0033204">
    <property type="term" value="F:ribonuclease P RNA binding"/>
    <property type="evidence" value="ECO:0007669"/>
    <property type="project" value="TreeGrafter"/>
</dbReference>
<dbReference type="PANTHER" id="PTHR46948:SF1">
    <property type="entry name" value="RIBONUCLEASE P PROTEIN SUBUNIT P38"/>
    <property type="match status" value="1"/>
</dbReference>
<dbReference type="InterPro" id="IPR042848">
    <property type="entry name" value="Rpp38"/>
</dbReference>
<dbReference type="OrthoDB" id="20109at2759"/>
<dbReference type="GO" id="GO:0005655">
    <property type="term" value="C:nucleolar ribonuclease P complex"/>
    <property type="evidence" value="ECO:0007669"/>
    <property type="project" value="InterPro"/>
</dbReference>
<dbReference type="STRING" id="7574.A0A1S3ITG7"/>
<dbReference type="InParanoid" id="A0A1S3ITG7"/>
<gene>
    <name evidence="3" type="primary">LOC106166726</name>
</gene>
<feature type="compositionally biased region" description="Acidic residues" evidence="1">
    <location>
        <begin position="202"/>
        <end position="212"/>
    </location>
</feature>
<feature type="compositionally biased region" description="Basic and acidic residues" evidence="1">
    <location>
        <begin position="228"/>
        <end position="238"/>
    </location>
</feature>
<dbReference type="GO" id="GO:0001650">
    <property type="term" value="C:fibrillar center"/>
    <property type="evidence" value="ECO:0007669"/>
    <property type="project" value="TreeGrafter"/>
</dbReference>
<keyword evidence="2" id="KW-1185">Reference proteome</keyword>
<dbReference type="AlphaFoldDB" id="A0A1S3ITG7"/>
<organism evidence="2 3">
    <name type="scientific">Lingula anatina</name>
    <name type="common">Brachiopod</name>
    <name type="synonym">Lingula unguis</name>
    <dbReference type="NCBI Taxonomy" id="7574"/>
    <lineage>
        <taxon>Eukaryota</taxon>
        <taxon>Metazoa</taxon>
        <taxon>Spiralia</taxon>
        <taxon>Lophotrochozoa</taxon>
        <taxon>Brachiopoda</taxon>
        <taxon>Linguliformea</taxon>
        <taxon>Lingulata</taxon>
        <taxon>Lingulida</taxon>
        <taxon>Linguloidea</taxon>
        <taxon>Lingulidae</taxon>
        <taxon>Lingula</taxon>
    </lineage>
</organism>
<dbReference type="GO" id="GO:0006364">
    <property type="term" value="P:rRNA processing"/>
    <property type="evidence" value="ECO:0007669"/>
    <property type="project" value="InterPro"/>
</dbReference>
<accession>A0A1S3ITG7</accession>
<dbReference type="KEGG" id="lak:106166726"/>
<name>A0A1S3ITG7_LINAN</name>